<dbReference type="AlphaFoldDB" id="A0A1F4TMB1"/>
<evidence type="ECO:0000313" key="2">
    <source>
        <dbReference type="Proteomes" id="UP000178951"/>
    </source>
</evidence>
<dbReference type="Proteomes" id="UP000178951">
    <property type="component" value="Unassembled WGS sequence"/>
</dbReference>
<dbReference type="STRING" id="1802583.A2311_02820"/>
<sequence length="63" mass="7045">METCRITVDNCIFQTSGNITFTENEDCSYVMAKSQILEKMEGFISEGILGNGMKSFLEKIKGL</sequence>
<evidence type="ECO:0000313" key="1">
    <source>
        <dbReference type="EMBL" id="OGC33871.1"/>
    </source>
</evidence>
<proteinExistence type="predicted"/>
<protein>
    <submittedName>
        <fullName evidence="1">Uncharacterized protein</fullName>
    </submittedName>
</protein>
<dbReference type="EMBL" id="MEUF01000053">
    <property type="protein sequence ID" value="OGC33871.1"/>
    <property type="molecule type" value="Genomic_DNA"/>
</dbReference>
<name>A0A1F4TMB1_UNCSA</name>
<reference evidence="1 2" key="1">
    <citation type="journal article" date="2016" name="Nat. Commun.">
        <title>Thousands of microbial genomes shed light on interconnected biogeochemical processes in an aquifer system.</title>
        <authorList>
            <person name="Anantharaman K."/>
            <person name="Brown C.T."/>
            <person name="Hug L.A."/>
            <person name="Sharon I."/>
            <person name="Castelle C.J."/>
            <person name="Probst A.J."/>
            <person name="Thomas B.C."/>
            <person name="Singh A."/>
            <person name="Wilkins M.J."/>
            <person name="Karaoz U."/>
            <person name="Brodie E.L."/>
            <person name="Williams K.H."/>
            <person name="Hubbard S.S."/>
            <person name="Banfield J.F."/>
        </authorList>
    </citation>
    <scope>NUCLEOTIDE SEQUENCE [LARGE SCALE GENOMIC DNA]</scope>
</reference>
<accession>A0A1F4TMB1</accession>
<gene>
    <name evidence="1" type="ORF">A2311_02820</name>
</gene>
<organism evidence="1 2">
    <name type="scientific">candidate division WOR-1 bacterium RIFOXYB2_FULL_48_7</name>
    <dbReference type="NCBI Taxonomy" id="1802583"/>
    <lineage>
        <taxon>Bacteria</taxon>
        <taxon>Bacillati</taxon>
        <taxon>Saganbacteria</taxon>
    </lineage>
</organism>
<comment type="caution">
    <text evidence="1">The sequence shown here is derived from an EMBL/GenBank/DDBJ whole genome shotgun (WGS) entry which is preliminary data.</text>
</comment>